<comment type="caution">
    <text evidence="1">The sequence shown here is derived from an EMBL/GenBank/DDBJ whole genome shotgun (WGS) entry which is preliminary data.</text>
</comment>
<dbReference type="OrthoDB" id="7206814at2"/>
<proteinExistence type="predicted"/>
<dbReference type="AlphaFoldDB" id="A0A6C1KH64"/>
<sequence length="118" mass="11957">MPNARRGEIAAVLDGRVRVLVLTLGALAELESAFGADDLMALAARFETGRLSARDAACIIKAGLNGAGESVTLAEVERMRADGGAAGFARIVADLLAITFAADAVGEAPASPPPPQQA</sequence>
<dbReference type="EMBL" id="VAUP01000028">
    <property type="protein sequence ID" value="TLX42464.1"/>
    <property type="molecule type" value="Genomic_DNA"/>
</dbReference>
<evidence type="ECO:0000313" key="1">
    <source>
        <dbReference type="EMBL" id="TLX42464.1"/>
    </source>
</evidence>
<name>A0A6C1KH64_XANAU</name>
<gene>
    <name evidence="1" type="ORF">FBQ73_12505</name>
</gene>
<organism evidence="1 2">
    <name type="scientific">Xanthobacter autotrophicus</name>
    <dbReference type="NCBI Taxonomy" id="280"/>
    <lineage>
        <taxon>Bacteria</taxon>
        <taxon>Pseudomonadati</taxon>
        <taxon>Pseudomonadota</taxon>
        <taxon>Alphaproteobacteria</taxon>
        <taxon>Hyphomicrobiales</taxon>
        <taxon>Xanthobacteraceae</taxon>
        <taxon>Xanthobacter</taxon>
    </lineage>
</organism>
<dbReference type="Proteomes" id="UP000305131">
    <property type="component" value="Unassembled WGS sequence"/>
</dbReference>
<evidence type="ECO:0000313" key="2">
    <source>
        <dbReference type="Proteomes" id="UP000305131"/>
    </source>
</evidence>
<dbReference type="RefSeq" id="WP_138399830.1">
    <property type="nucleotide sequence ID" value="NZ_JBAFVI010000008.1"/>
</dbReference>
<protein>
    <submittedName>
        <fullName evidence="1">Gene transfer agent family protein</fullName>
    </submittedName>
</protein>
<dbReference type="InterPro" id="IPR021791">
    <property type="entry name" value="Phage_TAC_11"/>
</dbReference>
<dbReference type="GeneID" id="95774276"/>
<dbReference type="Pfam" id="PF11836">
    <property type="entry name" value="Phage_TAC_11"/>
    <property type="match status" value="1"/>
</dbReference>
<reference evidence="1 2" key="1">
    <citation type="submission" date="2019-05" db="EMBL/GenBank/DDBJ databases">
        <authorList>
            <person name="Zhou X."/>
        </authorList>
    </citation>
    <scope>NUCLEOTIDE SEQUENCE [LARGE SCALE GENOMIC DNA]</scope>
    <source>
        <strain evidence="1 2">DSM 432</strain>
    </source>
</reference>
<accession>A0A6C1KH64</accession>